<dbReference type="Gene3D" id="2.60.40.10">
    <property type="entry name" value="Immunoglobulins"/>
    <property type="match status" value="1"/>
</dbReference>
<organism evidence="3 4">
    <name type="scientific">Rhynocoris fuscipes</name>
    <dbReference type="NCBI Taxonomy" id="488301"/>
    <lineage>
        <taxon>Eukaryota</taxon>
        <taxon>Metazoa</taxon>
        <taxon>Ecdysozoa</taxon>
        <taxon>Arthropoda</taxon>
        <taxon>Hexapoda</taxon>
        <taxon>Insecta</taxon>
        <taxon>Pterygota</taxon>
        <taxon>Neoptera</taxon>
        <taxon>Paraneoptera</taxon>
        <taxon>Hemiptera</taxon>
        <taxon>Heteroptera</taxon>
        <taxon>Panheteroptera</taxon>
        <taxon>Cimicomorpha</taxon>
        <taxon>Reduviidae</taxon>
        <taxon>Harpactorinae</taxon>
        <taxon>Harpactorini</taxon>
        <taxon>Rhynocoris</taxon>
    </lineage>
</organism>
<dbReference type="InterPro" id="IPR036179">
    <property type="entry name" value="Ig-like_dom_sf"/>
</dbReference>
<evidence type="ECO:0000259" key="2">
    <source>
        <dbReference type="PROSITE" id="PS50835"/>
    </source>
</evidence>
<accession>A0AAW1CG36</accession>
<dbReference type="SUPFAM" id="SSF48726">
    <property type="entry name" value="Immunoglobulin"/>
    <property type="match status" value="1"/>
</dbReference>
<keyword evidence="4" id="KW-1185">Reference proteome</keyword>
<gene>
    <name evidence="3" type="ORF">O3M35_003731</name>
</gene>
<evidence type="ECO:0000313" key="4">
    <source>
        <dbReference type="Proteomes" id="UP001461498"/>
    </source>
</evidence>
<feature type="transmembrane region" description="Helical" evidence="1">
    <location>
        <begin position="185"/>
        <end position="206"/>
    </location>
</feature>
<comment type="caution">
    <text evidence="3">The sequence shown here is derived from an EMBL/GenBank/DDBJ whole genome shotgun (WGS) entry which is preliminary data.</text>
</comment>
<keyword evidence="1" id="KW-1133">Transmembrane helix</keyword>
<evidence type="ECO:0000313" key="3">
    <source>
        <dbReference type="EMBL" id="KAK9497811.1"/>
    </source>
</evidence>
<protein>
    <recommendedName>
        <fullName evidence="2">Ig-like domain-containing protein</fullName>
    </recommendedName>
</protein>
<evidence type="ECO:0000256" key="1">
    <source>
        <dbReference type="SAM" id="Phobius"/>
    </source>
</evidence>
<dbReference type="InterPro" id="IPR013783">
    <property type="entry name" value="Ig-like_fold"/>
</dbReference>
<dbReference type="Proteomes" id="UP001461498">
    <property type="component" value="Unassembled WGS sequence"/>
</dbReference>
<dbReference type="InterPro" id="IPR007110">
    <property type="entry name" value="Ig-like_dom"/>
</dbReference>
<proteinExistence type="predicted"/>
<reference evidence="3 4" key="1">
    <citation type="submission" date="2022-12" db="EMBL/GenBank/DDBJ databases">
        <title>Chromosome-level genome assembly of true bugs.</title>
        <authorList>
            <person name="Ma L."/>
            <person name="Li H."/>
        </authorList>
    </citation>
    <scope>NUCLEOTIDE SEQUENCE [LARGE SCALE GENOMIC DNA]</scope>
    <source>
        <strain evidence="3">Lab_2022b</strain>
    </source>
</reference>
<sequence length="226" mass="25968">MHYFLKIIHYSNDKMDDKSLKDYFFSFLIIIITFHQCSCAADSGPSIVGVYDTPNNQRILNYKGSNVLHCNVTGSIKPEDYIIQWSRENQKIEPKEDDPHFEIKDNDLVIKGVNDDILKDQFSCSLILKSSNNIVGSAQFFLLENQTFANTLGRFKLKDNIEKGLASYYLQIDEAELTDRDKFAALWPFIGICAEVVVLCAIIFIYERKRNKAELDESDTDQSPEQ</sequence>
<dbReference type="AlphaFoldDB" id="A0AAW1CG36"/>
<keyword evidence="1" id="KW-0812">Transmembrane</keyword>
<feature type="domain" description="Ig-like" evidence="2">
    <location>
        <begin position="45"/>
        <end position="135"/>
    </location>
</feature>
<dbReference type="PROSITE" id="PS50835">
    <property type="entry name" value="IG_LIKE"/>
    <property type="match status" value="1"/>
</dbReference>
<dbReference type="EMBL" id="JAPXFL010000013">
    <property type="protein sequence ID" value="KAK9497811.1"/>
    <property type="molecule type" value="Genomic_DNA"/>
</dbReference>
<name>A0AAW1CG36_9HEMI</name>
<keyword evidence="1" id="KW-0472">Membrane</keyword>